<dbReference type="InterPro" id="IPR036388">
    <property type="entry name" value="WH-like_DNA-bd_sf"/>
</dbReference>
<keyword evidence="5" id="KW-0804">Transcription</keyword>
<evidence type="ECO:0000313" key="8">
    <source>
        <dbReference type="Proteomes" id="UP000263993"/>
    </source>
</evidence>
<dbReference type="PANTHER" id="PTHR30537">
    <property type="entry name" value="HTH-TYPE TRANSCRIPTIONAL REGULATOR"/>
    <property type="match status" value="1"/>
</dbReference>
<name>A0A371BE12_9BRAD</name>
<accession>A0A371BE12</accession>
<comment type="function">
    <text evidence="1">NodD regulates the expression of the nodABCFE genes which encode other nodulation proteins. NodD is also a negative regulator of its own expression. Binds flavonoids as inducers.</text>
</comment>
<dbReference type="Pfam" id="PF00126">
    <property type="entry name" value="HTH_1"/>
    <property type="match status" value="1"/>
</dbReference>
<evidence type="ECO:0000259" key="6">
    <source>
        <dbReference type="PROSITE" id="PS50931"/>
    </source>
</evidence>
<dbReference type="GO" id="GO:0003700">
    <property type="term" value="F:DNA-binding transcription factor activity"/>
    <property type="evidence" value="ECO:0007669"/>
    <property type="project" value="InterPro"/>
</dbReference>
<dbReference type="InterPro" id="IPR005119">
    <property type="entry name" value="LysR_subst-bd"/>
</dbReference>
<evidence type="ECO:0000313" key="7">
    <source>
        <dbReference type="EMBL" id="RDV05842.1"/>
    </source>
</evidence>
<keyword evidence="8" id="KW-1185">Reference proteome</keyword>
<dbReference type="Proteomes" id="UP000263993">
    <property type="component" value="Unassembled WGS sequence"/>
</dbReference>
<dbReference type="EMBL" id="QRGO01000001">
    <property type="protein sequence ID" value="RDV05842.1"/>
    <property type="molecule type" value="Genomic_DNA"/>
</dbReference>
<dbReference type="InterPro" id="IPR036390">
    <property type="entry name" value="WH_DNA-bd_sf"/>
</dbReference>
<evidence type="ECO:0000256" key="2">
    <source>
        <dbReference type="ARBA" id="ARBA00009437"/>
    </source>
</evidence>
<dbReference type="GO" id="GO:0043565">
    <property type="term" value="F:sequence-specific DNA binding"/>
    <property type="evidence" value="ECO:0007669"/>
    <property type="project" value="TreeGrafter"/>
</dbReference>
<dbReference type="SUPFAM" id="SSF46785">
    <property type="entry name" value="Winged helix' DNA-binding domain"/>
    <property type="match status" value="1"/>
</dbReference>
<keyword evidence="3" id="KW-0805">Transcription regulation</keyword>
<evidence type="ECO:0000256" key="4">
    <source>
        <dbReference type="ARBA" id="ARBA00023125"/>
    </source>
</evidence>
<dbReference type="RefSeq" id="WP_115517128.1">
    <property type="nucleotide sequence ID" value="NZ_QRGO01000001.1"/>
</dbReference>
<dbReference type="InterPro" id="IPR000847">
    <property type="entry name" value="LysR_HTH_N"/>
</dbReference>
<keyword evidence="4" id="KW-0238">DNA-binding</keyword>
<dbReference type="InterPro" id="IPR058163">
    <property type="entry name" value="LysR-type_TF_proteobact-type"/>
</dbReference>
<gene>
    <name evidence="7" type="ORF">DXH78_11340</name>
</gene>
<dbReference type="SUPFAM" id="SSF53850">
    <property type="entry name" value="Periplasmic binding protein-like II"/>
    <property type="match status" value="1"/>
</dbReference>
<evidence type="ECO:0000256" key="5">
    <source>
        <dbReference type="ARBA" id="ARBA00023163"/>
    </source>
</evidence>
<dbReference type="AlphaFoldDB" id="A0A371BE12"/>
<comment type="caution">
    <text evidence="7">The sequence shown here is derived from an EMBL/GenBank/DDBJ whole genome shotgun (WGS) entry which is preliminary data.</text>
</comment>
<dbReference type="GO" id="GO:0006351">
    <property type="term" value="P:DNA-templated transcription"/>
    <property type="evidence" value="ECO:0007669"/>
    <property type="project" value="TreeGrafter"/>
</dbReference>
<proteinExistence type="inferred from homology"/>
<dbReference type="Pfam" id="PF03466">
    <property type="entry name" value="LysR_substrate"/>
    <property type="match status" value="1"/>
</dbReference>
<evidence type="ECO:0000256" key="1">
    <source>
        <dbReference type="ARBA" id="ARBA00003502"/>
    </source>
</evidence>
<comment type="similarity">
    <text evidence="2">Belongs to the LysR transcriptional regulatory family.</text>
</comment>
<sequence length="331" mass="36555">MEDWNDLRFVLAVARAGALTAAAKALSIDHSTAFRRLNALEERLGLRLFERLPGGIYEPTTGGERMAAAAERMEEEALAIGRDLAGRDHRLSGRLRVTCSETLAYRLLTGHIAAFRQAQPGITVELMIDNRVLSLSRREADIALRPVRPREPELWGRKLADVAWAIYGKRNSARGPNDLAREPKDLSSYPLIGWNETAGEIAAASWLSRAAPDAAFVFRTNSLVNQLIAAKAGMGLALLPCYLADPESQLIRFLSEPIREMAGELWIVTHADIKGTARVRAFFDLVGNGLAAERDLFEGKRALQSAARLRVEARGEKKVTPRPRAADRVRE</sequence>
<dbReference type="OrthoDB" id="9796526at2"/>
<dbReference type="PANTHER" id="PTHR30537:SF3">
    <property type="entry name" value="TRANSCRIPTIONAL REGULATORY PROTEIN"/>
    <property type="match status" value="1"/>
</dbReference>
<organism evidence="7 8">
    <name type="scientific">Undibacter mobilis</name>
    <dbReference type="NCBI Taxonomy" id="2292256"/>
    <lineage>
        <taxon>Bacteria</taxon>
        <taxon>Pseudomonadati</taxon>
        <taxon>Pseudomonadota</taxon>
        <taxon>Alphaproteobacteria</taxon>
        <taxon>Hyphomicrobiales</taxon>
        <taxon>Nitrobacteraceae</taxon>
        <taxon>Undibacter</taxon>
    </lineage>
</organism>
<dbReference type="Gene3D" id="1.10.10.10">
    <property type="entry name" value="Winged helix-like DNA-binding domain superfamily/Winged helix DNA-binding domain"/>
    <property type="match status" value="1"/>
</dbReference>
<evidence type="ECO:0000256" key="3">
    <source>
        <dbReference type="ARBA" id="ARBA00023015"/>
    </source>
</evidence>
<feature type="domain" description="HTH lysR-type" evidence="6">
    <location>
        <begin position="1"/>
        <end position="60"/>
    </location>
</feature>
<dbReference type="PROSITE" id="PS50931">
    <property type="entry name" value="HTH_LYSR"/>
    <property type="match status" value="1"/>
</dbReference>
<protein>
    <submittedName>
        <fullName evidence="7">LysR family transcriptional regulator</fullName>
    </submittedName>
</protein>
<reference evidence="8" key="1">
    <citation type="submission" date="2018-08" db="EMBL/GenBank/DDBJ databases">
        <authorList>
            <person name="Kim S.-J."/>
            <person name="Jung G.-Y."/>
        </authorList>
    </citation>
    <scope>NUCLEOTIDE SEQUENCE [LARGE SCALE GENOMIC DNA]</scope>
    <source>
        <strain evidence="8">GY_H</strain>
    </source>
</reference>
<dbReference type="Gene3D" id="3.40.190.290">
    <property type="match status" value="1"/>
</dbReference>